<evidence type="ECO:0000313" key="3">
    <source>
        <dbReference type="EMBL" id="MEC3860194.1"/>
    </source>
</evidence>
<proteinExistence type="inferred from homology"/>
<comment type="caution">
    <text evidence="3">The sequence shown here is derived from an EMBL/GenBank/DDBJ whole genome shotgun (WGS) entry which is preliminary data.</text>
</comment>
<dbReference type="PANTHER" id="PTHR37302:SF1">
    <property type="entry name" value="PROTEIN DINB"/>
    <property type="match status" value="1"/>
</dbReference>
<dbReference type="RefSeq" id="WP_326295818.1">
    <property type="nucleotide sequence ID" value="NZ_JAYLLH010000002.1"/>
</dbReference>
<dbReference type="PANTHER" id="PTHR37302">
    <property type="entry name" value="SLR1116 PROTEIN"/>
    <property type="match status" value="1"/>
</dbReference>
<accession>A0ABU6HCK5</accession>
<protein>
    <submittedName>
        <fullName evidence="3">DinB family protein</fullName>
    </submittedName>
</protein>
<evidence type="ECO:0000313" key="4">
    <source>
        <dbReference type="Proteomes" id="UP001348149"/>
    </source>
</evidence>
<name>A0ABU6HCK5_9RHOB</name>
<dbReference type="SUPFAM" id="SSF109854">
    <property type="entry name" value="DinB/YfiT-like putative metalloenzymes"/>
    <property type="match status" value="1"/>
</dbReference>
<keyword evidence="4" id="KW-1185">Reference proteome</keyword>
<keyword evidence="2" id="KW-0479">Metal-binding</keyword>
<evidence type="ECO:0000256" key="2">
    <source>
        <dbReference type="ARBA" id="ARBA00022723"/>
    </source>
</evidence>
<dbReference type="InterPro" id="IPR007837">
    <property type="entry name" value="DinB"/>
</dbReference>
<sequence length="172" mass="19182">MIVTPDYCVTMARYNAWQNRQLRRIVEAMPDDAVRAERGAFFGSILATLNHILWGDRLWMAMFTGSEKPDVGIPGSVELTPSVPEWATQRFRVDGQLLIWAETLSALDLTGSLTWYSGAMGQEVTRPVSVCVMHMFNHQTHHRGQVHAMLTAAGQKAPATDLVFMPADGPWP</sequence>
<dbReference type="EMBL" id="JAYLLH010000002">
    <property type="protein sequence ID" value="MEC3860194.1"/>
    <property type="molecule type" value="Genomic_DNA"/>
</dbReference>
<dbReference type="Pfam" id="PF05163">
    <property type="entry name" value="DinB"/>
    <property type="match status" value="1"/>
</dbReference>
<reference evidence="3 4" key="1">
    <citation type="submission" date="2024-01" db="EMBL/GenBank/DDBJ databases">
        <title>Mesobacterium rodlantinim sp. nov., isolated from shallow sea hydrothermal systems off Kueishantao Island.</title>
        <authorList>
            <person name="Su Z."/>
            <person name="Tang K."/>
        </authorList>
    </citation>
    <scope>NUCLEOTIDE SEQUENCE [LARGE SCALE GENOMIC DNA]</scope>
    <source>
        <strain evidence="3 4">TK19101</strain>
    </source>
</reference>
<evidence type="ECO:0000256" key="1">
    <source>
        <dbReference type="ARBA" id="ARBA00008635"/>
    </source>
</evidence>
<dbReference type="Gene3D" id="1.20.120.450">
    <property type="entry name" value="dinb family like domain"/>
    <property type="match status" value="1"/>
</dbReference>
<dbReference type="InterPro" id="IPR034660">
    <property type="entry name" value="DinB/YfiT-like"/>
</dbReference>
<organism evidence="3 4">
    <name type="scientific">Mesobacterium hydrothermale</name>
    <dbReference type="NCBI Taxonomy" id="3111907"/>
    <lineage>
        <taxon>Bacteria</taxon>
        <taxon>Pseudomonadati</taxon>
        <taxon>Pseudomonadota</taxon>
        <taxon>Alphaproteobacteria</taxon>
        <taxon>Rhodobacterales</taxon>
        <taxon>Roseobacteraceae</taxon>
        <taxon>Mesobacterium</taxon>
    </lineage>
</organism>
<dbReference type="Proteomes" id="UP001348149">
    <property type="component" value="Unassembled WGS sequence"/>
</dbReference>
<gene>
    <name evidence="3" type="ORF">VK792_02760</name>
</gene>
<comment type="similarity">
    <text evidence="1">Belongs to the DinB family.</text>
</comment>